<dbReference type="InterPro" id="IPR029787">
    <property type="entry name" value="Nucleotide_cyclase"/>
</dbReference>
<keyword evidence="3" id="KW-1133">Transmembrane helix</keyword>
<feature type="transmembrane region" description="Helical" evidence="3">
    <location>
        <begin position="113"/>
        <end position="130"/>
    </location>
</feature>
<dbReference type="Gene3D" id="3.30.70.270">
    <property type="match status" value="1"/>
</dbReference>
<evidence type="ECO:0000259" key="4">
    <source>
        <dbReference type="PROSITE" id="PS50887"/>
    </source>
</evidence>
<dbReference type="EMBL" id="SHBP01000016">
    <property type="protein sequence ID" value="RZO19207.1"/>
    <property type="molecule type" value="Genomic_DNA"/>
</dbReference>
<sequence length="342" mass="38040">MVEPHPNKLVKSSILHIALIYQGIGVFAFFCLSYFRQEIPATIFFMSLGCLILLSFGLSKLFEFKYFSWLLLLVTLVLGIVYVITIDRGSLSLVWLLTALPVVIGICRYPNNLYLTLGLFLVGPLIFFTSESTGQSAHFLNISALQFLLIATVVCGISLAANKAVIDHQAKINQLSSANNALAFQDPLSGLYNRRYMESHLSSRFLNAQQNEHFSIIIADLDNFRSINELYGHNIGDDVISQVGKLLESTLEDTYIIARWDGNAFIVLLPNHEEEASRLIAELLRKKVNRLKLKNQGDTLKLSISLGTASSVKCGDLNDLLSHAENSLYQAKHMGGNIVIQS</sequence>
<feature type="transmembrane region" description="Helical" evidence="3">
    <location>
        <begin position="41"/>
        <end position="59"/>
    </location>
</feature>
<feature type="transmembrane region" description="Helical" evidence="3">
    <location>
        <begin position="66"/>
        <end position="84"/>
    </location>
</feature>
<dbReference type="InterPro" id="IPR000160">
    <property type="entry name" value="GGDEF_dom"/>
</dbReference>
<protein>
    <recommendedName>
        <fullName evidence="1">diguanylate cyclase</fullName>
        <ecNumber evidence="1">2.7.7.65</ecNumber>
    </recommendedName>
</protein>
<dbReference type="InterPro" id="IPR043128">
    <property type="entry name" value="Rev_trsase/Diguanyl_cyclase"/>
</dbReference>
<dbReference type="NCBIfam" id="TIGR00254">
    <property type="entry name" value="GGDEF"/>
    <property type="match status" value="1"/>
</dbReference>
<dbReference type="SUPFAM" id="SSF55073">
    <property type="entry name" value="Nucleotide cyclase"/>
    <property type="match status" value="1"/>
</dbReference>
<evidence type="ECO:0000313" key="6">
    <source>
        <dbReference type="Proteomes" id="UP000315889"/>
    </source>
</evidence>
<evidence type="ECO:0000313" key="5">
    <source>
        <dbReference type="EMBL" id="RZO19207.1"/>
    </source>
</evidence>
<dbReference type="AlphaFoldDB" id="A0A520MDB6"/>
<dbReference type="SMART" id="SM00267">
    <property type="entry name" value="GGDEF"/>
    <property type="match status" value="1"/>
</dbReference>
<comment type="caution">
    <text evidence="5">The sequence shown here is derived from an EMBL/GenBank/DDBJ whole genome shotgun (WGS) entry which is preliminary data.</text>
</comment>
<dbReference type="Pfam" id="PF00990">
    <property type="entry name" value="GGDEF"/>
    <property type="match status" value="1"/>
</dbReference>
<feature type="transmembrane region" description="Helical" evidence="3">
    <location>
        <begin position="12"/>
        <end position="35"/>
    </location>
</feature>
<accession>A0A520MDB6</accession>
<feature type="transmembrane region" description="Helical" evidence="3">
    <location>
        <begin position="142"/>
        <end position="161"/>
    </location>
</feature>
<dbReference type="EC" id="2.7.7.65" evidence="1"/>
<dbReference type="PANTHER" id="PTHR45138:SF9">
    <property type="entry name" value="DIGUANYLATE CYCLASE DGCM-RELATED"/>
    <property type="match status" value="1"/>
</dbReference>
<proteinExistence type="predicted"/>
<comment type="catalytic activity">
    <reaction evidence="2">
        <text>2 GTP = 3',3'-c-di-GMP + 2 diphosphate</text>
        <dbReference type="Rhea" id="RHEA:24898"/>
        <dbReference type="ChEBI" id="CHEBI:33019"/>
        <dbReference type="ChEBI" id="CHEBI:37565"/>
        <dbReference type="ChEBI" id="CHEBI:58805"/>
        <dbReference type="EC" id="2.7.7.65"/>
    </reaction>
</comment>
<keyword evidence="3" id="KW-0472">Membrane</keyword>
<dbReference type="Proteomes" id="UP000315889">
    <property type="component" value="Unassembled WGS sequence"/>
</dbReference>
<dbReference type="CDD" id="cd01949">
    <property type="entry name" value="GGDEF"/>
    <property type="match status" value="1"/>
</dbReference>
<evidence type="ECO:0000256" key="1">
    <source>
        <dbReference type="ARBA" id="ARBA00012528"/>
    </source>
</evidence>
<dbReference type="PANTHER" id="PTHR45138">
    <property type="entry name" value="REGULATORY COMPONENTS OF SENSORY TRANSDUCTION SYSTEM"/>
    <property type="match status" value="1"/>
</dbReference>
<evidence type="ECO:0000256" key="2">
    <source>
        <dbReference type="ARBA" id="ARBA00034247"/>
    </source>
</evidence>
<feature type="transmembrane region" description="Helical" evidence="3">
    <location>
        <begin position="90"/>
        <end position="106"/>
    </location>
</feature>
<keyword evidence="3" id="KW-0812">Transmembrane</keyword>
<gene>
    <name evidence="5" type="ORF">EVB03_08750</name>
</gene>
<evidence type="ECO:0000256" key="3">
    <source>
        <dbReference type="SAM" id="Phobius"/>
    </source>
</evidence>
<dbReference type="PROSITE" id="PS50887">
    <property type="entry name" value="GGDEF"/>
    <property type="match status" value="1"/>
</dbReference>
<organism evidence="5 6">
    <name type="scientific">SAR92 clade bacterium</name>
    <dbReference type="NCBI Taxonomy" id="2315479"/>
    <lineage>
        <taxon>Bacteria</taxon>
        <taxon>Pseudomonadati</taxon>
        <taxon>Pseudomonadota</taxon>
        <taxon>Gammaproteobacteria</taxon>
        <taxon>Cellvibrionales</taxon>
        <taxon>Porticoccaceae</taxon>
        <taxon>SAR92 clade</taxon>
    </lineage>
</organism>
<reference evidence="5 6" key="1">
    <citation type="submission" date="2019-02" db="EMBL/GenBank/DDBJ databases">
        <title>Prokaryotic population dynamics and viral predation in marine succession experiment using metagenomics: the confinement effect.</title>
        <authorList>
            <person name="Haro-Moreno J.M."/>
            <person name="Rodriguez-Valera F."/>
            <person name="Lopez-Perez M."/>
        </authorList>
    </citation>
    <scope>NUCLEOTIDE SEQUENCE [LARGE SCALE GENOMIC DNA]</scope>
    <source>
        <strain evidence="5">MED-G170</strain>
    </source>
</reference>
<feature type="domain" description="GGDEF" evidence="4">
    <location>
        <begin position="212"/>
        <end position="342"/>
    </location>
</feature>
<name>A0A520MDB6_9GAMM</name>
<dbReference type="GO" id="GO:0052621">
    <property type="term" value="F:diguanylate cyclase activity"/>
    <property type="evidence" value="ECO:0007669"/>
    <property type="project" value="UniProtKB-EC"/>
</dbReference>
<dbReference type="InterPro" id="IPR050469">
    <property type="entry name" value="Diguanylate_Cyclase"/>
</dbReference>